<keyword evidence="2" id="KW-0378">Hydrolase</keyword>
<sequence>CRGVGLLSPIVQPPLEGSARFLTQLTRLYYAAGRALPQPAGAALLAHPVIVRAMSEVMATSRDRMTRAFIHDQHARHFSDYADRTSLAQAYEVSTRHTVAEAAAGLADSAHPLLVLAGDDDLIAPLPAARGFVDDLRGLGADVDLQELGGVGHLLHYERPHRVAGAIEEFAAGLDAKGMQD</sequence>
<dbReference type="AlphaFoldDB" id="A0A921MB45"/>
<protein>
    <submittedName>
        <fullName evidence="2">Alpha/beta hydrolase</fullName>
    </submittedName>
</protein>
<dbReference type="GO" id="GO:0016787">
    <property type="term" value="F:hydrolase activity"/>
    <property type="evidence" value="ECO:0007669"/>
    <property type="project" value="UniProtKB-KW"/>
</dbReference>
<feature type="domain" description="AB hydrolase-1" evidence="1">
    <location>
        <begin position="30"/>
        <end position="165"/>
    </location>
</feature>
<reference evidence="2" key="1">
    <citation type="journal article" date="2021" name="PeerJ">
        <title>Extensive microbial diversity within the chicken gut microbiome revealed by metagenomics and culture.</title>
        <authorList>
            <person name="Gilroy R."/>
            <person name="Ravi A."/>
            <person name="Getino M."/>
            <person name="Pursley I."/>
            <person name="Horton D.L."/>
            <person name="Alikhan N.F."/>
            <person name="Baker D."/>
            <person name="Gharbi K."/>
            <person name="Hall N."/>
            <person name="Watson M."/>
            <person name="Adriaenssens E.M."/>
            <person name="Foster-Nyarko E."/>
            <person name="Jarju S."/>
            <person name="Secka A."/>
            <person name="Antonio M."/>
            <person name="Oren A."/>
            <person name="Chaudhuri R.R."/>
            <person name="La Ragione R."/>
            <person name="Hildebrand F."/>
            <person name="Pallen M.J."/>
        </authorList>
    </citation>
    <scope>NUCLEOTIDE SEQUENCE</scope>
    <source>
        <strain evidence="2">ChiGjej5B5-7349</strain>
    </source>
</reference>
<reference evidence="2" key="2">
    <citation type="submission" date="2021-09" db="EMBL/GenBank/DDBJ databases">
        <authorList>
            <person name="Gilroy R."/>
        </authorList>
    </citation>
    <scope>NUCLEOTIDE SEQUENCE</scope>
    <source>
        <strain evidence="2">ChiGjej5B5-7349</strain>
    </source>
</reference>
<accession>A0A921MB45</accession>
<gene>
    <name evidence="2" type="ORF">K8V08_00060</name>
</gene>
<proteinExistence type="predicted"/>
<organism evidence="2 3">
    <name type="scientific">Brevibacterium senegalense</name>
    <dbReference type="NCBI Taxonomy" id="1033736"/>
    <lineage>
        <taxon>Bacteria</taxon>
        <taxon>Bacillati</taxon>
        <taxon>Actinomycetota</taxon>
        <taxon>Actinomycetes</taxon>
        <taxon>Micrococcales</taxon>
        <taxon>Brevibacteriaceae</taxon>
        <taxon>Brevibacterium</taxon>
    </lineage>
</organism>
<evidence type="ECO:0000313" key="3">
    <source>
        <dbReference type="Proteomes" id="UP000784435"/>
    </source>
</evidence>
<dbReference type="SUPFAM" id="SSF53474">
    <property type="entry name" value="alpha/beta-Hydrolases"/>
    <property type="match status" value="1"/>
</dbReference>
<evidence type="ECO:0000259" key="1">
    <source>
        <dbReference type="Pfam" id="PF12697"/>
    </source>
</evidence>
<dbReference type="EMBL" id="DYUK01000003">
    <property type="protein sequence ID" value="HJG78788.1"/>
    <property type="molecule type" value="Genomic_DNA"/>
</dbReference>
<comment type="caution">
    <text evidence="2">The sequence shown here is derived from an EMBL/GenBank/DDBJ whole genome shotgun (WGS) entry which is preliminary data.</text>
</comment>
<dbReference type="InterPro" id="IPR029058">
    <property type="entry name" value="AB_hydrolase_fold"/>
</dbReference>
<feature type="non-terminal residue" evidence="2">
    <location>
        <position position="1"/>
    </location>
</feature>
<dbReference type="Pfam" id="PF12697">
    <property type="entry name" value="Abhydrolase_6"/>
    <property type="match status" value="1"/>
</dbReference>
<dbReference type="InterPro" id="IPR000073">
    <property type="entry name" value="AB_hydrolase_1"/>
</dbReference>
<name>A0A921MB45_9MICO</name>
<dbReference type="Gene3D" id="3.40.50.1820">
    <property type="entry name" value="alpha/beta hydrolase"/>
    <property type="match status" value="1"/>
</dbReference>
<evidence type="ECO:0000313" key="2">
    <source>
        <dbReference type="EMBL" id="HJG78788.1"/>
    </source>
</evidence>
<dbReference type="Proteomes" id="UP000784435">
    <property type="component" value="Unassembled WGS sequence"/>
</dbReference>